<evidence type="ECO:0000256" key="7">
    <source>
        <dbReference type="ARBA" id="ARBA00022840"/>
    </source>
</evidence>
<evidence type="ECO:0000256" key="6">
    <source>
        <dbReference type="ARBA" id="ARBA00022741"/>
    </source>
</evidence>
<evidence type="ECO:0000256" key="9">
    <source>
        <dbReference type="ARBA" id="ARBA00049563"/>
    </source>
</evidence>
<dbReference type="EC" id="2.5.1.75" evidence="10"/>
<feature type="site" description="Interaction with substrate tRNA" evidence="10">
    <location>
        <position position="131"/>
    </location>
</feature>
<evidence type="ECO:0000256" key="4">
    <source>
        <dbReference type="ARBA" id="ARBA00022679"/>
    </source>
</evidence>
<dbReference type="NCBIfam" id="TIGR00174">
    <property type="entry name" value="miaA"/>
    <property type="match status" value="1"/>
</dbReference>
<feature type="region of interest" description="Interaction with substrate tRNA" evidence="10">
    <location>
        <begin position="43"/>
        <end position="46"/>
    </location>
</feature>
<evidence type="ECO:0000256" key="8">
    <source>
        <dbReference type="ARBA" id="ARBA00022842"/>
    </source>
</evidence>
<evidence type="ECO:0000256" key="3">
    <source>
        <dbReference type="ARBA" id="ARBA00005842"/>
    </source>
</evidence>
<comment type="caution">
    <text evidence="14">The sequence shown here is derived from an EMBL/GenBank/DDBJ whole genome shotgun (WGS) entry which is preliminary data.</text>
</comment>
<dbReference type="HAMAP" id="MF_00185">
    <property type="entry name" value="IPP_trans"/>
    <property type="match status" value="1"/>
</dbReference>
<gene>
    <name evidence="10 14" type="primary">miaA</name>
    <name evidence="14" type="ORF">COV05_05005</name>
</gene>
<dbReference type="InterPro" id="IPR027417">
    <property type="entry name" value="P-loop_NTPase"/>
</dbReference>
<organism evidence="14 15">
    <name type="scientific">Candidatus Uhrbacteria bacterium CG10_big_fil_rev_8_21_14_0_10_48_16</name>
    <dbReference type="NCBI Taxonomy" id="1975038"/>
    <lineage>
        <taxon>Bacteria</taxon>
        <taxon>Candidatus Uhriibacteriota</taxon>
    </lineage>
</organism>
<evidence type="ECO:0000256" key="13">
    <source>
        <dbReference type="RuleBase" id="RU003785"/>
    </source>
</evidence>
<comment type="subunit">
    <text evidence="10">Monomer.</text>
</comment>
<proteinExistence type="inferred from homology"/>
<evidence type="ECO:0000256" key="12">
    <source>
        <dbReference type="RuleBase" id="RU003784"/>
    </source>
</evidence>
<accession>A0A2M8LG65</accession>
<comment type="similarity">
    <text evidence="3 10 13">Belongs to the IPP transferase family.</text>
</comment>
<dbReference type="Gene3D" id="1.10.20.140">
    <property type="match status" value="1"/>
</dbReference>
<protein>
    <recommendedName>
        <fullName evidence="10">tRNA dimethylallyltransferase</fullName>
        <ecNumber evidence="10">2.5.1.75</ecNumber>
    </recommendedName>
    <alternativeName>
        <fullName evidence="10">Dimethylallyl diphosphate:tRNA dimethylallyltransferase</fullName>
        <shortName evidence="10">DMAPP:tRNA dimethylallyltransferase</shortName>
        <shortName evidence="10">DMATase</shortName>
    </alternativeName>
    <alternativeName>
        <fullName evidence="10">Isopentenyl-diphosphate:tRNA isopentenyltransferase</fullName>
        <shortName evidence="10">IPP transferase</shortName>
        <shortName evidence="10">IPPT</shortName>
        <shortName evidence="10">IPTase</shortName>
    </alternativeName>
</protein>
<comment type="cofactor">
    <cofactor evidence="1 10">
        <name>Mg(2+)</name>
        <dbReference type="ChEBI" id="CHEBI:18420"/>
    </cofactor>
</comment>
<evidence type="ECO:0000256" key="2">
    <source>
        <dbReference type="ARBA" id="ARBA00003213"/>
    </source>
</evidence>
<keyword evidence="4 10" id="KW-0808">Transferase</keyword>
<comment type="caution">
    <text evidence="10">Lacks conserved residue(s) required for the propagation of feature annotation.</text>
</comment>
<name>A0A2M8LG65_9BACT</name>
<dbReference type="AlphaFoldDB" id="A0A2M8LG65"/>
<comment type="function">
    <text evidence="2 10 12">Catalyzes the transfer of a dimethylallyl group onto the adenine at position 37 in tRNAs that read codons beginning with uridine, leading to the formation of N6-(dimethylallyl)adenosine (i(6)A).</text>
</comment>
<evidence type="ECO:0000256" key="10">
    <source>
        <dbReference type="HAMAP-Rule" id="MF_00185"/>
    </source>
</evidence>
<evidence type="ECO:0000256" key="11">
    <source>
        <dbReference type="RuleBase" id="RU003783"/>
    </source>
</evidence>
<reference evidence="15" key="1">
    <citation type="submission" date="2017-09" db="EMBL/GenBank/DDBJ databases">
        <title>Depth-based differentiation of microbial function through sediment-hosted aquifers and enrichment of novel symbionts in the deep terrestrial subsurface.</title>
        <authorList>
            <person name="Probst A.J."/>
            <person name="Ladd B."/>
            <person name="Jarett J.K."/>
            <person name="Geller-Mcgrath D.E."/>
            <person name="Sieber C.M.K."/>
            <person name="Emerson J.B."/>
            <person name="Anantharaman K."/>
            <person name="Thomas B.C."/>
            <person name="Malmstrom R."/>
            <person name="Stieglmeier M."/>
            <person name="Klingl A."/>
            <person name="Woyke T."/>
            <person name="Ryan C.M."/>
            <person name="Banfield J.F."/>
        </authorList>
    </citation>
    <scope>NUCLEOTIDE SEQUENCE [LARGE SCALE GENOMIC DNA]</scope>
</reference>
<dbReference type="InterPro" id="IPR039657">
    <property type="entry name" value="Dimethylallyltransferase"/>
</dbReference>
<dbReference type="Gene3D" id="3.40.50.300">
    <property type="entry name" value="P-loop containing nucleotide triphosphate hydrolases"/>
    <property type="match status" value="1"/>
</dbReference>
<evidence type="ECO:0000256" key="1">
    <source>
        <dbReference type="ARBA" id="ARBA00001946"/>
    </source>
</evidence>
<keyword evidence="8 10" id="KW-0460">Magnesium</keyword>
<keyword evidence="5 10" id="KW-0819">tRNA processing</keyword>
<feature type="site" description="Interaction with substrate tRNA" evidence="10">
    <location>
        <position position="154"/>
    </location>
</feature>
<evidence type="ECO:0000313" key="14">
    <source>
        <dbReference type="EMBL" id="PJE76366.1"/>
    </source>
</evidence>
<evidence type="ECO:0000256" key="5">
    <source>
        <dbReference type="ARBA" id="ARBA00022694"/>
    </source>
</evidence>
<sequence length="330" mass="37151">MKPNVIAIVGPTASGKTGLGIKIAKGLPRGPEGSLRGEVISVDSRQIYREMDIGTAKPEGEWLESEIEKGGSIHQLFGARKTFLVEGVPHWGIDLVDPDAPFSVADFKQYAQEKIEEIVGRGKLPILVGGTGFWLKALLDNLDLTQTPADPRLRAELEGRTLGDLYHEYKQRDPDGAEVIDAQNKRRVLRALEVTLLTGRPFSQQQTAGEPRYQVLQIGLDVSRELLNERIDTRVDQMVAQGLVNEVRGLQERYGCEIESMTSIGYRQICRFLSGEQKLSEAIEEIKKDTRHYAKRQMTWFKRDERIVWVKPDESVDDLVNTFLKKNPAL</sequence>
<dbReference type="Proteomes" id="UP000231436">
    <property type="component" value="Unassembled WGS sequence"/>
</dbReference>
<dbReference type="EMBL" id="PFEU01000028">
    <property type="protein sequence ID" value="PJE76366.1"/>
    <property type="molecule type" value="Genomic_DNA"/>
</dbReference>
<dbReference type="PANTHER" id="PTHR11088:SF60">
    <property type="entry name" value="TRNA DIMETHYLALLYLTRANSFERASE"/>
    <property type="match status" value="1"/>
</dbReference>
<comment type="catalytic activity">
    <reaction evidence="9 10 11">
        <text>adenosine(37) in tRNA + dimethylallyl diphosphate = N(6)-dimethylallyladenosine(37) in tRNA + diphosphate</text>
        <dbReference type="Rhea" id="RHEA:26482"/>
        <dbReference type="Rhea" id="RHEA-COMP:10162"/>
        <dbReference type="Rhea" id="RHEA-COMP:10375"/>
        <dbReference type="ChEBI" id="CHEBI:33019"/>
        <dbReference type="ChEBI" id="CHEBI:57623"/>
        <dbReference type="ChEBI" id="CHEBI:74411"/>
        <dbReference type="ChEBI" id="CHEBI:74415"/>
        <dbReference type="EC" id="2.5.1.75"/>
    </reaction>
</comment>
<dbReference type="PANTHER" id="PTHR11088">
    <property type="entry name" value="TRNA DIMETHYLALLYLTRANSFERASE"/>
    <property type="match status" value="1"/>
</dbReference>
<dbReference type="GO" id="GO:0005524">
    <property type="term" value="F:ATP binding"/>
    <property type="evidence" value="ECO:0007669"/>
    <property type="project" value="UniProtKB-UniRule"/>
</dbReference>
<dbReference type="Pfam" id="PF01715">
    <property type="entry name" value="IPPT"/>
    <property type="match status" value="1"/>
</dbReference>
<dbReference type="GO" id="GO:0006400">
    <property type="term" value="P:tRNA modification"/>
    <property type="evidence" value="ECO:0007669"/>
    <property type="project" value="TreeGrafter"/>
</dbReference>
<evidence type="ECO:0000313" key="15">
    <source>
        <dbReference type="Proteomes" id="UP000231436"/>
    </source>
</evidence>
<dbReference type="SUPFAM" id="SSF52540">
    <property type="entry name" value="P-loop containing nucleoside triphosphate hydrolases"/>
    <property type="match status" value="2"/>
</dbReference>
<keyword evidence="7 10" id="KW-0067">ATP-binding</keyword>
<feature type="binding site" evidence="10">
    <location>
        <begin position="12"/>
        <end position="17"/>
    </location>
    <ligand>
        <name>substrate</name>
    </ligand>
</feature>
<feature type="binding site" evidence="10">
    <location>
        <begin position="10"/>
        <end position="17"/>
    </location>
    <ligand>
        <name>ATP</name>
        <dbReference type="ChEBI" id="CHEBI:30616"/>
    </ligand>
</feature>
<dbReference type="GO" id="GO:0052381">
    <property type="term" value="F:tRNA dimethylallyltransferase activity"/>
    <property type="evidence" value="ECO:0007669"/>
    <property type="project" value="UniProtKB-UniRule"/>
</dbReference>
<keyword evidence="6 10" id="KW-0547">Nucleotide-binding</keyword>
<dbReference type="InterPro" id="IPR018022">
    <property type="entry name" value="IPT"/>
</dbReference>